<proteinExistence type="predicted"/>
<feature type="region of interest" description="Disordered" evidence="1">
    <location>
        <begin position="1"/>
        <end position="23"/>
    </location>
</feature>
<evidence type="ECO:0000313" key="2">
    <source>
        <dbReference type="EMBL" id="MBA0126781.1"/>
    </source>
</evidence>
<reference evidence="2 3" key="1">
    <citation type="submission" date="2020-07" db="EMBL/GenBank/DDBJ databases">
        <title>Genome of Haloechinothrix sp.</title>
        <authorList>
            <person name="Tang S.-K."/>
            <person name="Yang L."/>
            <person name="Zhu W.-Y."/>
        </authorList>
    </citation>
    <scope>NUCLEOTIDE SEQUENCE [LARGE SCALE GENOMIC DNA]</scope>
    <source>
        <strain evidence="2 3">YIM 98757</strain>
    </source>
</reference>
<dbReference type="AlphaFoldDB" id="A0A838AC27"/>
<keyword evidence="3" id="KW-1185">Reference proteome</keyword>
<dbReference type="RefSeq" id="WP_180893621.1">
    <property type="nucleotide sequence ID" value="NZ_JACCKD010000005.1"/>
</dbReference>
<protein>
    <submittedName>
        <fullName evidence="2">Uncharacterized protein</fullName>
    </submittedName>
</protein>
<evidence type="ECO:0000256" key="1">
    <source>
        <dbReference type="SAM" id="MobiDB-lite"/>
    </source>
</evidence>
<gene>
    <name evidence="2" type="ORF">H0B56_14620</name>
</gene>
<name>A0A838AC27_9PSEU</name>
<organism evidence="2 3">
    <name type="scientific">Haloechinothrix aidingensis</name>
    <dbReference type="NCBI Taxonomy" id="2752311"/>
    <lineage>
        <taxon>Bacteria</taxon>
        <taxon>Bacillati</taxon>
        <taxon>Actinomycetota</taxon>
        <taxon>Actinomycetes</taxon>
        <taxon>Pseudonocardiales</taxon>
        <taxon>Pseudonocardiaceae</taxon>
        <taxon>Haloechinothrix</taxon>
    </lineage>
</organism>
<dbReference type="EMBL" id="JACCKD010000005">
    <property type="protein sequence ID" value="MBA0126781.1"/>
    <property type="molecule type" value="Genomic_DNA"/>
</dbReference>
<comment type="caution">
    <text evidence="2">The sequence shown here is derived from an EMBL/GenBank/DDBJ whole genome shotgun (WGS) entry which is preliminary data.</text>
</comment>
<dbReference type="Proteomes" id="UP000582974">
    <property type="component" value="Unassembled WGS sequence"/>
</dbReference>
<evidence type="ECO:0000313" key="3">
    <source>
        <dbReference type="Proteomes" id="UP000582974"/>
    </source>
</evidence>
<sequence length="52" mass="5293">MATAARIREPGPAQRGAHLPPDQASIDAAAALDGISVPPPTSSKITSMRPES</sequence>
<feature type="region of interest" description="Disordered" evidence="1">
    <location>
        <begin position="33"/>
        <end position="52"/>
    </location>
</feature>
<accession>A0A838AC27</accession>